<keyword evidence="1" id="KW-0614">Plasmid</keyword>
<accession>J7SHM0</accession>
<comment type="caution">
    <text evidence="1">The sequence shown here is derived from an EMBL/GenBank/DDBJ whole genome shotgun (WGS) entry which is preliminary data.</text>
</comment>
<dbReference type="SUPFAM" id="SSF64288">
    <property type="entry name" value="Chorismate lyase-like"/>
    <property type="match status" value="1"/>
</dbReference>
<geneLocation type="plasmid" evidence="1">
    <name>pRSSL1</name>
</geneLocation>
<organism evidence="1 2">
    <name type="scientific">Streptococcus salivarius K12</name>
    <dbReference type="NCBI Taxonomy" id="1200793"/>
    <lineage>
        <taxon>Bacteria</taxon>
        <taxon>Bacillati</taxon>
        <taxon>Bacillota</taxon>
        <taxon>Bacilli</taxon>
        <taxon>Lactobacillales</taxon>
        <taxon>Streptococcaceae</taxon>
        <taxon>Streptococcus</taxon>
    </lineage>
</organism>
<dbReference type="Gene3D" id="3.40.1410.10">
    <property type="entry name" value="Chorismate lyase-like"/>
    <property type="match status" value="1"/>
</dbReference>
<reference evidence="1 2" key="1">
    <citation type="journal article" date="2012" name="J. Bacteriol.">
        <title>Genome Sequence of the Lantibiotic Bacteriocin Producer Streptococcus salivarius Strain K12.</title>
        <authorList>
            <person name="Barretto C."/>
            <person name="Alvarez-Martin P."/>
            <person name="Foata F."/>
            <person name="Renault P."/>
            <person name="Berger B."/>
        </authorList>
    </citation>
    <scope>NUCLEOTIDE SEQUENCE [LARGE SCALE GENOMIC DNA]</scope>
    <source>
        <strain evidence="1 2">K12</strain>
        <plasmid evidence="1">pRSSL1</plasmid>
    </source>
</reference>
<protein>
    <submittedName>
        <fullName evidence="1">Uncharacterized protein</fullName>
    </submittedName>
</protein>
<sequence>MEYMKRYLKNVVCDVLFRNTGSTTTLLEALTNDHVDVEIVKEEIIKCHDYATRYAWSDSITLRATTLQVNGTDVSNNIVLYDPQKISNFRTPSSVKNYSFPIGRLLESVENRRVVTSSTTKKSNYLDNFCRFNNLTMSEYPVKEYQIVYNGDVYFYIIEQYLIDNILRLLNNSYKDEG</sequence>
<proteinExistence type="predicted"/>
<dbReference type="InterPro" id="IPR028978">
    <property type="entry name" value="Chorismate_lyase_/UTRA_dom_sf"/>
</dbReference>
<gene>
    <name evidence="1" type="ORF">RSSL_00045</name>
</gene>
<dbReference type="Proteomes" id="UP000006983">
    <property type="component" value="Unassembled WGS sequence"/>
</dbReference>
<keyword evidence="2" id="KW-1185">Reference proteome</keyword>
<name>J7SHM0_STRSL</name>
<dbReference type="AlphaFoldDB" id="J7SHM0"/>
<dbReference type="EMBL" id="ALIF01000007">
    <property type="protein sequence ID" value="EJO15287.1"/>
    <property type="molecule type" value="Genomic_DNA"/>
</dbReference>
<evidence type="ECO:0000313" key="1">
    <source>
        <dbReference type="EMBL" id="EJO15287.1"/>
    </source>
</evidence>
<evidence type="ECO:0000313" key="2">
    <source>
        <dbReference type="Proteomes" id="UP000006983"/>
    </source>
</evidence>